<gene>
    <name evidence="1" type="ORF">S12H4_46012</name>
</gene>
<proteinExistence type="predicted"/>
<comment type="caution">
    <text evidence="1">The sequence shown here is derived from an EMBL/GenBank/DDBJ whole genome shotgun (WGS) entry which is preliminary data.</text>
</comment>
<accession>X1VA95</accession>
<reference evidence="1" key="1">
    <citation type="journal article" date="2014" name="Front. Microbiol.">
        <title>High frequency of phylogenetically diverse reductive dehalogenase-homologous genes in deep subseafloor sedimentary metagenomes.</title>
        <authorList>
            <person name="Kawai M."/>
            <person name="Futagami T."/>
            <person name="Toyoda A."/>
            <person name="Takaki Y."/>
            <person name="Nishi S."/>
            <person name="Hori S."/>
            <person name="Arai W."/>
            <person name="Tsubouchi T."/>
            <person name="Morono Y."/>
            <person name="Uchiyama I."/>
            <person name="Ito T."/>
            <person name="Fujiyama A."/>
            <person name="Inagaki F."/>
            <person name="Takami H."/>
        </authorList>
    </citation>
    <scope>NUCLEOTIDE SEQUENCE</scope>
    <source>
        <strain evidence="1">Expedition CK06-06</strain>
    </source>
</reference>
<dbReference type="EMBL" id="BARW01028508">
    <property type="protein sequence ID" value="GAJ13687.1"/>
    <property type="molecule type" value="Genomic_DNA"/>
</dbReference>
<protein>
    <submittedName>
        <fullName evidence="1">Uncharacterized protein</fullName>
    </submittedName>
</protein>
<sequence length="74" mass="8719">MLPDFPKEKNKIVNFFSSYVELKKKQLSPLFSSIPKVRIFEGNKQKLVREDGSIEETEYKRFESGISYSIQEIE</sequence>
<name>X1VA95_9ZZZZ</name>
<organism evidence="1">
    <name type="scientific">marine sediment metagenome</name>
    <dbReference type="NCBI Taxonomy" id="412755"/>
    <lineage>
        <taxon>unclassified sequences</taxon>
        <taxon>metagenomes</taxon>
        <taxon>ecological metagenomes</taxon>
    </lineage>
</organism>
<feature type="non-terminal residue" evidence="1">
    <location>
        <position position="74"/>
    </location>
</feature>
<evidence type="ECO:0000313" key="1">
    <source>
        <dbReference type="EMBL" id="GAJ13687.1"/>
    </source>
</evidence>
<dbReference type="AlphaFoldDB" id="X1VA95"/>